<feature type="compositionally biased region" description="Low complexity" evidence="3">
    <location>
        <begin position="579"/>
        <end position="590"/>
    </location>
</feature>
<dbReference type="Pfam" id="PF00566">
    <property type="entry name" value="RabGAP-TBC"/>
    <property type="match status" value="1"/>
</dbReference>
<evidence type="ECO:0000256" key="1">
    <source>
        <dbReference type="ARBA" id="ARBA00022443"/>
    </source>
</evidence>
<feature type="compositionally biased region" description="Low complexity" evidence="3">
    <location>
        <begin position="334"/>
        <end position="350"/>
    </location>
</feature>
<feature type="compositionally biased region" description="Acidic residues" evidence="3">
    <location>
        <begin position="314"/>
        <end position="326"/>
    </location>
</feature>
<reference evidence="6 7" key="1">
    <citation type="journal article" date="2012" name="New Phytol.">
        <title>Insight into trade-off between wood decay and parasitism from the genome of a fungal forest pathogen.</title>
        <authorList>
            <person name="Olson A."/>
            <person name="Aerts A."/>
            <person name="Asiegbu F."/>
            <person name="Belbahri L."/>
            <person name="Bouzid O."/>
            <person name="Broberg A."/>
            <person name="Canback B."/>
            <person name="Coutinho P.M."/>
            <person name="Cullen D."/>
            <person name="Dalman K."/>
            <person name="Deflorio G."/>
            <person name="van Diepen L.T."/>
            <person name="Dunand C."/>
            <person name="Duplessis S."/>
            <person name="Durling M."/>
            <person name="Gonthier P."/>
            <person name="Grimwood J."/>
            <person name="Fossdal C.G."/>
            <person name="Hansson D."/>
            <person name="Henrissat B."/>
            <person name="Hietala A."/>
            <person name="Himmelstrand K."/>
            <person name="Hoffmeister D."/>
            <person name="Hogberg N."/>
            <person name="James T.Y."/>
            <person name="Karlsson M."/>
            <person name="Kohler A."/>
            <person name="Kues U."/>
            <person name="Lee Y.H."/>
            <person name="Lin Y.C."/>
            <person name="Lind M."/>
            <person name="Lindquist E."/>
            <person name="Lombard V."/>
            <person name="Lucas S."/>
            <person name="Lunden K."/>
            <person name="Morin E."/>
            <person name="Murat C."/>
            <person name="Park J."/>
            <person name="Raffaello T."/>
            <person name="Rouze P."/>
            <person name="Salamov A."/>
            <person name="Schmutz J."/>
            <person name="Solheim H."/>
            <person name="Stahlberg J."/>
            <person name="Velez H."/>
            <person name="de Vries R.P."/>
            <person name="Wiebenga A."/>
            <person name="Woodward S."/>
            <person name="Yakovlev I."/>
            <person name="Garbelotto M."/>
            <person name="Martin F."/>
            <person name="Grigoriev I.V."/>
            <person name="Stenlid J."/>
        </authorList>
    </citation>
    <scope>NUCLEOTIDE SEQUENCE [LARGE SCALE GENOMIC DNA]</scope>
    <source>
        <strain evidence="6 7">TC 32-1</strain>
    </source>
</reference>
<dbReference type="PANTHER" id="PTHR47219:SF9">
    <property type="entry name" value="GTPASE ACTIVATING PROTEIN AND CENTROSOME-ASSOCIATED, ISOFORM B"/>
    <property type="match status" value="1"/>
</dbReference>
<feature type="compositionally biased region" description="Low complexity" evidence="3">
    <location>
        <begin position="499"/>
        <end position="532"/>
    </location>
</feature>
<feature type="compositionally biased region" description="Low complexity" evidence="3">
    <location>
        <begin position="1316"/>
        <end position="1338"/>
    </location>
</feature>
<feature type="compositionally biased region" description="Pro residues" evidence="3">
    <location>
        <begin position="722"/>
        <end position="737"/>
    </location>
</feature>
<dbReference type="STRING" id="747525.W4JY14"/>
<dbReference type="SUPFAM" id="SSF47923">
    <property type="entry name" value="Ypt/Rab-GAP domain of gyp1p"/>
    <property type="match status" value="2"/>
</dbReference>
<evidence type="ECO:0000259" key="5">
    <source>
        <dbReference type="PROSITE" id="PS50086"/>
    </source>
</evidence>
<dbReference type="SUPFAM" id="SSF50044">
    <property type="entry name" value="SH3-domain"/>
    <property type="match status" value="1"/>
</dbReference>
<evidence type="ECO:0000256" key="3">
    <source>
        <dbReference type="SAM" id="MobiDB-lite"/>
    </source>
</evidence>
<feature type="compositionally biased region" description="Pro residues" evidence="3">
    <location>
        <begin position="863"/>
        <end position="872"/>
    </location>
</feature>
<feature type="compositionally biased region" description="Acidic residues" evidence="3">
    <location>
        <begin position="606"/>
        <end position="635"/>
    </location>
</feature>
<dbReference type="InterPro" id="IPR000195">
    <property type="entry name" value="Rab-GAP-TBC_dom"/>
</dbReference>
<organism evidence="6 7">
    <name type="scientific">Heterobasidion irregulare (strain TC 32-1)</name>
    <dbReference type="NCBI Taxonomy" id="747525"/>
    <lineage>
        <taxon>Eukaryota</taxon>
        <taxon>Fungi</taxon>
        <taxon>Dikarya</taxon>
        <taxon>Basidiomycota</taxon>
        <taxon>Agaricomycotina</taxon>
        <taxon>Agaricomycetes</taxon>
        <taxon>Russulales</taxon>
        <taxon>Bondarzewiaceae</taxon>
        <taxon>Heterobasidion</taxon>
        <taxon>Heterobasidion annosum species complex</taxon>
    </lineage>
</organism>
<gene>
    <name evidence="6" type="ORF">HETIRDRAFT_446188</name>
</gene>
<evidence type="ECO:0008006" key="8">
    <source>
        <dbReference type="Google" id="ProtNLM"/>
    </source>
</evidence>
<dbReference type="InterPro" id="IPR001452">
    <property type="entry name" value="SH3_domain"/>
</dbReference>
<keyword evidence="1 2" id="KW-0728">SH3 domain</keyword>
<feature type="region of interest" description="Disordered" evidence="3">
    <location>
        <begin position="799"/>
        <end position="892"/>
    </location>
</feature>
<feature type="compositionally biased region" description="Pro residues" evidence="3">
    <location>
        <begin position="1066"/>
        <end position="1085"/>
    </location>
</feature>
<dbReference type="GO" id="GO:0005096">
    <property type="term" value="F:GTPase activator activity"/>
    <property type="evidence" value="ECO:0007669"/>
    <property type="project" value="TreeGrafter"/>
</dbReference>
<feature type="compositionally biased region" description="Low complexity" evidence="3">
    <location>
        <begin position="1109"/>
        <end position="1118"/>
    </location>
</feature>
<feature type="compositionally biased region" description="Acidic residues" evidence="3">
    <location>
        <begin position="122"/>
        <end position="133"/>
    </location>
</feature>
<dbReference type="PROSITE" id="PS50086">
    <property type="entry name" value="TBC_RABGAP"/>
    <property type="match status" value="1"/>
</dbReference>
<dbReference type="GO" id="GO:0031267">
    <property type="term" value="F:small GTPase binding"/>
    <property type="evidence" value="ECO:0007669"/>
    <property type="project" value="TreeGrafter"/>
</dbReference>
<dbReference type="InterPro" id="IPR036028">
    <property type="entry name" value="SH3-like_dom_sf"/>
</dbReference>
<dbReference type="RefSeq" id="XP_009550399.1">
    <property type="nucleotide sequence ID" value="XM_009552104.1"/>
</dbReference>
<feature type="compositionally biased region" description="Low complexity" evidence="3">
    <location>
        <begin position="1260"/>
        <end position="1272"/>
    </location>
</feature>
<feature type="region of interest" description="Disordered" evidence="3">
    <location>
        <begin position="446"/>
        <end position="557"/>
    </location>
</feature>
<dbReference type="Gene3D" id="1.10.472.80">
    <property type="entry name" value="Ypt/Rab-GAP domain of gyp1p, domain 3"/>
    <property type="match status" value="1"/>
</dbReference>
<feature type="compositionally biased region" description="Basic and acidic residues" evidence="3">
    <location>
        <begin position="471"/>
        <end position="486"/>
    </location>
</feature>
<dbReference type="Gene3D" id="1.10.8.270">
    <property type="entry name" value="putative rabgap domain of human tbc1 domain family member 14 like domains"/>
    <property type="match status" value="1"/>
</dbReference>
<feature type="compositionally biased region" description="Low complexity" evidence="3">
    <location>
        <begin position="1043"/>
        <end position="1065"/>
    </location>
</feature>
<proteinExistence type="predicted"/>
<evidence type="ECO:0000256" key="2">
    <source>
        <dbReference type="PROSITE-ProRule" id="PRU00192"/>
    </source>
</evidence>
<feature type="region of interest" description="Disordered" evidence="3">
    <location>
        <begin position="577"/>
        <end position="756"/>
    </location>
</feature>
<evidence type="ECO:0000313" key="7">
    <source>
        <dbReference type="Proteomes" id="UP000030671"/>
    </source>
</evidence>
<feature type="compositionally biased region" description="Pro residues" evidence="3">
    <location>
        <begin position="379"/>
        <end position="396"/>
    </location>
</feature>
<evidence type="ECO:0000259" key="4">
    <source>
        <dbReference type="PROSITE" id="PS50002"/>
    </source>
</evidence>
<feature type="compositionally biased region" description="Low complexity" evidence="3">
    <location>
        <begin position="134"/>
        <end position="151"/>
    </location>
</feature>
<feature type="region of interest" description="Disordered" evidence="3">
    <location>
        <begin position="199"/>
        <end position="261"/>
    </location>
</feature>
<dbReference type="GeneID" id="20675674"/>
<dbReference type="InterPro" id="IPR035969">
    <property type="entry name" value="Rab-GAP_TBC_sf"/>
</dbReference>
<dbReference type="KEGG" id="hir:HETIRDRAFT_446188"/>
<keyword evidence="7" id="KW-1185">Reference proteome</keyword>
<dbReference type="EMBL" id="KI925462">
    <property type="protein sequence ID" value="ETW78428.1"/>
    <property type="molecule type" value="Genomic_DNA"/>
</dbReference>
<dbReference type="InterPro" id="IPR050302">
    <property type="entry name" value="Rab_GAP_TBC_domain"/>
</dbReference>
<feature type="compositionally biased region" description="Polar residues" evidence="3">
    <location>
        <begin position="359"/>
        <end position="376"/>
    </location>
</feature>
<feature type="region of interest" description="Disordered" evidence="3">
    <location>
        <begin position="119"/>
        <end position="151"/>
    </location>
</feature>
<feature type="compositionally biased region" description="Gly residues" evidence="3">
    <location>
        <begin position="533"/>
        <end position="543"/>
    </location>
</feature>
<dbReference type="Gene3D" id="2.30.30.40">
    <property type="entry name" value="SH3 Domains"/>
    <property type="match status" value="1"/>
</dbReference>
<feature type="region of interest" description="Disordered" evidence="3">
    <location>
        <begin position="85"/>
        <end position="105"/>
    </location>
</feature>
<dbReference type="Proteomes" id="UP000030671">
    <property type="component" value="Unassembled WGS sequence"/>
</dbReference>
<feature type="domain" description="Rab-GAP TBC" evidence="5">
    <location>
        <begin position="1384"/>
        <end position="1566"/>
    </location>
</feature>
<feature type="region of interest" description="Disordered" evidence="3">
    <location>
        <begin position="1109"/>
        <end position="1158"/>
    </location>
</feature>
<accession>W4JY14</accession>
<dbReference type="SMART" id="SM00164">
    <property type="entry name" value="TBC"/>
    <property type="match status" value="1"/>
</dbReference>
<dbReference type="InParanoid" id="W4JY14"/>
<dbReference type="PROSITE" id="PS50002">
    <property type="entry name" value="SH3"/>
    <property type="match status" value="1"/>
</dbReference>
<feature type="compositionally biased region" description="Low complexity" evidence="3">
    <location>
        <begin position="683"/>
        <end position="698"/>
    </location>
</feature>
<feature type="region of interest" description="Disordered" evidence="3">
    <location>
        <begin position="310"/>
        <end position="412"/>
    </location>
</feature>
<dbReference type="eggNOG" id="KOG2221">
    <property type="taxonomic scope" value="Eukaryota"/>
</dbReference>
<dbReference type="OrthoDB" id="159449at2759"/>
<feature type="compositionally biased region" description="Low complexity" evidence="3">
    <location>
        <begin position="199"/>
        <end position="208"/>
    </location>
</feature>
<feature type="compositionally biased region" description="Low complexity" evidence="3">
    <location>
        <begin position="1288"/>
        <end position="1300"/>
    </location>
</feature>
<sequence>MDASELSRWTRFAAKGGIGKCTALQDCVAKHPEDLMFLKDDEITVLMQLADHKDTYLGYCEGVVGRFEGSYVRFHARLKTPVMAKRTSSRASLSPRALATQSPAPSLAARSITAITTAAATADDDDDDDDDGEPSSSPRSPGASPHPLRTSSLSFASSLSLASPAAPPIQHSTSASSDLSIHALPQHLPDALGAPYMSFSSGSSAQDDSSPRTPSFFPAHAPGATAHAKYPAVAPRMSTTESAYSTDERGMSASPAPTESSLVSALRARAFADGDGDGDGDDAASARASRVSAALSDGVSGIGLSLLQDFISGDGEDEGDDDESGDGDGRRSRTMMSESGSSMESATAEGPPLDRTFVPPQSSYASPATATSLSHAPSQPSPPRSPPPSPPPPLPPRASFHSHSGSEFDYTGEDWEGAADIYDNYRYSRMSVASKLSRMSKLSAYAAHAGSGAPVGDAPPVPVPVPSAQEWEWRRHEAGRRSEDSRYSQQSLPLPPPSTLASAAPSTSASTAVAAAAADQPRRVPPALLLAGTGAGPDAGAGPGDDPRAHAISASELGETPLLHTTFASPLASPALRTASEAASSAYGASPEPELASAVFGRASSVDEDGGEDYGDADGDYGDADADADGEDDEASVQSLGFDAPRHGRASLDAVGEPEFAHHHHDNNDDSAQPPQAGPSRPATPAADGAPPASASAPMSPPYPNEKNRGGAHHSPLIVVNPAPPPPPYTPVSPPPHQTVHPNLGPGPAPVSAPASIPQASPMAAVFNAMPAPAIPAVFAPPPLGFQQQSIYAHAAPIPNAYAPSYPHPQSQPHPQQPQQQQPHPQQQPQPQLRPRPPPQHADPNAPERPFGSSRTSLFLPHPNAPKPPPGPLSLGPMYGRKAPPPPAHPGAAASVVHVLRMAAAARLGGRVATIYGATERELAASVGPVPIVFGLEPPNNVPARMVRRTATVGAGPEAPTGVMVGEQQQQQGQGQGNVIPRANFYPQAGTARPRSRSFSGFDSALGPVVGSESGSGSGAEGASRSREEPVSHNPRLAQRQHTPSPLSLSATAPAAPAAAASLPSPADPSSPVLPPAPAPVPPTTAVPSTARRLSVSQSMTNLRLAMASPPPMAASLRQALAERTASPKPRRKPSDAVSSASSPQSPTMSAAHGDRESVASTFRTVDGAGSVSAHSVHRQRSADTVYSTASDVRSLMASPPPLARNTSLRSKLSLSALRAKSSMAALGAREDAGSVLGDAGETVQVEDMDFELVRPSMPSTSSARVSEESSVYGRGSLAGDVAPGGTSSNSNSNSANSNAHFHGKSDPSAFLRTDSPAASSVSPGSRSPASSPAESLSKTAAAAKSGEVEAHRARELKWLAAIASTPPAQARKSKKIRKLLAEGVPASVRYQVWSHLADSKARRLDGLYAQLGRRARVARLEEIERDARECFEGQGALAEPDGPLVSLLQAYLTMVPDVQYDRGIAIIAGQLLQQSPEEDAFWIFISLMDTHLRPYFSSNATQMDVDAFLFQKAVEAADPSVAKKLFVDMAIPAIRICRPWFSSLFAESLPPDYFLRTWDIFLCEGVAFLFRIGLALVTCCRRALLDAKSEAAVLALLLHPPAVLLSSSPDTLVELAGSVKLKDDDVRKQRTKMEAVSKRQTQAQAQARVLAQGQAQAISLPRS</sequence>
<feature type="compositionally biased region" description="Pro residues" evidence="3">
    <location>
        <begin position="826"/>
        <end position="841"/>
    </location>
</feature>
<feature type="compositionally biased region" description="Low complexity" evidence="3">
    <location>
        <begin position="89"/>
        <end position="100"/>
    </location>
</feature>
<feature type="compositionally biased region" description="Low complexity" evidence="3">
    <location>
        <begin position="1136"/>
        <end position="1152"/>
    </location>
</feature>
<feature type="region of interest" description="Disordered" evidence="3">
    <location>
        <begin position="988"/>
        <end position="1094"/>
    </location>
</feature>
<protein>
    <recommendedName>
        <fullName evidence="8">Rab-GAP TBC domain-containing protein</fullName>
    </recommendedName>
</protein>
<feature type="compositionally biased region" description="Pro residues" evidence="3">
    <location>
        <begin position="806"/>
        <end position="816"/>
    </location>
</feature>
<evidence type="ECO:0000313" key="6">
    <source>
        <dbReference type="EMBL" id="ETW78428.1"/>
    </source>
</evidence>
<dbReference type="PANTHER" id="PTHR47219">
    <property type="entry name" value="RAB GTPASE-ACTIVATING PROTEIN 1-LIKE"/>
    <property type="match status" value="1"/>
</dbReference>
<dbReference type="HOGENOM" id="CLU_000840_0_0_1"/>
<feature type="region of interest" description="Disordered" evidence="3">
    <location>
        <begin position="1255"/>
        <end position="1348"/>
    </location>
</feature>
<feature type="domain" description="SH3" evidence="4">
    <location>
        <begin position="16"/>
        <end position="77"/>
    </location>
</feature>
<name>W4JY14_HETIT</name>